<feature type="transmembrane region" description="Helical" evidence="8">
    <location>
        <begin position="228"/>
        <end position="250"/>
    </location>
</feature>
<keyword evidence="6 8" id="KW-1133">Transmembrane helix</keyword>
<name>A0A1R1QBA6_9BACI</name>
<dbReference type="GO" id="GO:0016020">
    <property type="term" value="C:membrane"/>
    <property type="evidence" value="ECO:0007669"/>
    <property type="project" value="UniProtKB-SubCell"/>
</dbReference>
<evidence type="ECO:0000256" key="4">
    <source>
        <dbReference type="ARBA" id="ARBA00022544"/>
    </source>
</evidence>
<evidence type="ECO:0000313" key="10">
    <source>
        <dbReference type="Proteomes" id="UP000187367"/>
    </source>
</evidence>
<feature type="transmembrane region" description="Helical" evidence="8">
    <location>
        <begin position="270"/>
        <end position="292"/>
    </location>
</feature>
<keyword evidence="5 8" id="KW-0812">Transmembrane</keyword>
<dbReference type="NCBIfam" id="TIGR00912">
    <property type="entry name" value="2A0309"/>
    <property type="match status" value="1"/>
</dbReference>
<evidence type="ECO:0000256" key="1">
    <source>
        <dbReference type="ARBA" id="ARBA00004141"/>
    </source>
</evidence>
<proteinExistence type="inferred from homology"/>
<feature type="transmembrane region" description="Helical" evidence="8">
    <location>
        <begin position="40"/>
        <end position="65"/>
    </location>
</feature>
<comment type="subcellular location">
    <subcellularLocation>
        <location evidence="1">Membrane</location>
        <topology evidence="1">Multi-pass membrane protein</topology>
    </subcellularLocation>
</comment>
<dbReference type="PANTHER" id="PTHR34975:SF2">
    <property type="entry name" value="SPORE GERMINATION PROTEIN A2"/>
    <property type="match status" value="1"/>
</dbReference>
<evidence type="ECO:0000256" key="2">
    <source>
        <dbReference type="ARBA" id="ARBA00007998"/>
    </source>
</evidence>
<sequence>MLENGMISARQFQIFVFIFTIGSSVLYIPASLAAEAKQDAWIASGFGVGIGLLIVKLVTSVAKLYPDLNFAQYIEVILGKWAGTIVNLAFFFNFFMVSAFVLRDVGDFLLTVIMPETPLQSILIIFILVVIMGVRLGLETLARSAEIFYPLLIILMLLLLIALIPQFQFSNIQPLFESRLKTITLASFPFIAVPFFQFSVFLMIMPYVHKKKEVEKNFFSGAIKAGMLLILFTAVSILVLGVDMTARQFFPTYTLSRKINIGDFLQRLEPIMAGIWFISIFIKLAICYYASALSLAHTLKLKDYRVLTFPLGMILVVLSIIIYPNIVYTGEFIKWMFFYFGTMGLVVPILVLGVSKLKSHK</sequence>
<comment type="similarity">
    <text evidence="2">Belongs to the amino acid-polyamine-organocation (APC) superfamily. Spore germination protein (SGP) (TC 2.A.3.9) family.</text>
</comment>
<feature type="transmembrane region" description="Helical" evidence="8">
    <location>
        <begin position="121"/>
        <end position="138"/>
    </location>
</feature>
<keyword evidence="7 8" id="KW-0472">Membrane</keyword>
<dbReference type="InterPro" id="IPR004761">
    <property type="entry name" value="Spore_GerAB"/>
</dbReference>
<keyword evidence="4" id="KW-0309">Germination</keyword>
<keyword evidence="10" id="KW-1185">Reference proteome</keyword>
<feature type="transmembrane region" description="Helical" evidence="8">
    <location>
        <begin position="187"/>
        <end position="208"/>
    </location>
</feature>
<dbReference type="RefSeq" id="WP_076760967.1">
    <property type="nucleotide sequence ID" value="NZ_JARMMK010000007.1"/>
</dbReference>
<dbReference type="GO" id="GO:0009847">
    <property type="term" value="P:spore germination"/>
    <property type="evidence" value="ECO:0007669"/>
    <property type="project" value="InterPro"/>
</dbReference>
<dbReference type="EMBL" id="MTJL01000042">
    <property type="protein sequence ID" value="OMI00200.1"/>
    <property type="molecule type" value="Genomic_DNA"/>
</dbReference>
<dbReference type="OrthoDB" id="2078716at2"/>
<dbReference type="PANTHER" id="PTHR34975">
    <property type="entry name" value="SPORE GERMINATION PROTEIN A2"/>
    <property type="match status" value="1"/>
</dbReference>
<accession>A0A1R1RYU6</accession>
<feature type="transmembrane region" description="Helical" evidence="8">
    <location>
        <begin position="147"/>
        <end position="167"/>
    </location>
</feature>
<dbReference type="AlphaFoldDB" id="A0A1R1QBA6"/>
<evidence type="ECO:0000256" key="6">
    <source>
        <dbReference type="ARBA" id="ARBA00022989"/>
    </source>
</evidence>
<evidence type="ECO:0000256" key="7">
    <source>
        <dbReference type="ARBA" id="ARBA00023136"/>
    </source>
</evidence>
<gene>
    <name evidence="9" type="ORF">BW143_18900</name>
</gene>
<evidence type="ECO:0000313" key="9">
    <source>
        <dbReference type="EMBL" id="OMI00200.1"/>
    </source>
</evidence>
<evidence type="ECO:0000256" key="8">
    <source>
        <dbReference type="SAM" id="Phobius"/>
    </source>
</evidence>
<feature type="transmembrane region" description="Helical" evidence="8">
    <location>
        <begin position="77"/>
        <end position="101"/>
    </location>
</feature>
<protein>
    <submittedName>
        <fullName evidence="9">Uncharacterized protein</fullName>
    </submittedName>
</protein>
<dbReference type="Gene3D" id="1.20.1740.10">
    <property type="entry name" value="Amino acid/polyamine transporter I"/>
    <property type="match status" value="1"/>
</dbReference>
<feature type="transmembrane region" description="Helical" evidence="8">
    <location>
        <begin position="332"/>
        <end position="354"/>
    </location>
</feature>
<reference evidence="9 10" key="1">
    <citation type="submission" date="2017-01" db="EMBL/GenBank/DDBJ databases">
        <title>Bacillus phylogenomics.</title>
        <authorList>
            <person name="Dunlap C."/>
        </authorList>
    </citation>
    <scope>NUCLEOTIDE SEQUENCE [LARGE SCALE GENOMIC DNA]</scope>
    <source>
        <strain evidence="9 10">NRRL B-41282</strain>
    </source>
</reference>
<dbReference type="Proteomes" id="UP000187367">
    <property type="component" value="Unassembled WGS sequence"/>
</dbReference>
<organism evidence="9 10">
    <name type="scientific">Bacillus swezeyi</name>
    <dbReference type="NCBI Taxonomy" id="1925020"/>
    <lineage>
        <taxon>Bacteria</taxon>
        <taxon>Bacillati</taxon>
        <taxon>Bacillota</taxon>
        <taxon>Bacilli</taxon>
        <taxon>Bacillales</taxon>
        <taxon>Bacillaceae</taxon>
        <taxon>Bacillus</taxon>
    </lineage>
</organism>
<dbReference type="Pfam" id="PF03845">
    <property type="entry name" value="Spore_permease"/>
    <property type="match status" value="1"/>
</dbReference>
<evidence type="ECO:0000256" key="5">
    <source>
        <dbReference type="ARBA" id="ARBA00022692"/>
    </source>
</evidence>
<evidence type="ECO:0000256" key="3">
    <source>
        <dbReference type="ARBA" id="ARBA00022448"/>
    </source>
</evidence>
<keyword evidence="3" id="KW-0813">Transport</keyword>
<feature type="transmembrane region" description="Helical" evidence="8">
    <location>
        <begin position="304"/>
        <end position="326"/>
    </location>
</feature>
<feature type="transmembrane region" description="Helical" evidence="8">
    <location>
        <begin position="12"/>
        <end position="34"/>
    </location>
</feature>
<comment type="caution">
    <text evidence="9">The sequence shown here is derived from an EMBL/GenBank/DDBJ whole genome shotgun (WGS) entry which is preliminary data.</text>
</comment>
<accession>A0A1R1QBA6</accession>